<dbReference type="EMBL" id="NWTC01000027">
    <property type="protein sequence ID" value="PDT44854.1"/>
    <property type="molecule type" value="Genomic_DNA"/>
</dbReference>
<proteinExistence type="predicted"/>
<feature type="compositionally biased region" description="Basic and acidic residues" evidence="1">
    <location>
        <begin position="16"/>
        <end position="26"/>
    </location>
</feature>
<feature type="compositionally biased region" description="Basic residues" evidence="1">
    <location>
        <begin position="27"/>
        <end position="43"/>
    </location>
</feature>
<evidence type="ECO:0000256" key="1">
    <source>
        <dbReference type="SAM" id="MobiDB-lite"/>
    </source>
</evidence>
<feature type="compositionally biased region" description="Basic and acidic residues" evidence="1">
    <location>
        <begin position="53"/>
        <end position="65"/>
    </location>
</feature>
<dbReference type="AlphaFoldDB" id="A0A2A6LQH7"/>
<gene>
    <name evidence="2" type="ORF">CO661_26695</name>
</gene>
<comment type="caution">
    <text evidence="2">The sequence shown here is derived from an EMBL/GenBank/DDBJ whole genome shotgun (WGS) entry which is preliminary data.</text>
</comment>
<evidence type="ECO:0000313" key="2">
    <source>
        <dbReference type="EMBL" id="PDT44854.1"/>
    </source>
</evidence>
<sequence length="191" mass="21934">MHGGQHHHDDHHHHDHEHEHEHEHGHDHHQHRHRHAGPGHNRQRGTAQWQVPHRPESEDISPPRERDLDLVEASFVENFARASDPTSFLRLADIPFVGLDASGKLLHLLRVEAADRTDVGAIVPLLGGNGVRYDVLPARMTSRRQDLSFLYHDGQAVVRLHFTEARKLKDRTDASHFDIEPSDFPFRKAKP</sequence>
<accession>A0A2A6LQH7</accession>
<name>A0A2A6LQH7_RHIFR</name>
<reference evidence="2 3" key="1">
    <citation type="submission" date="2017-09" db="EMBL/GenBank/DDBJ databases">
        <title>Comparative genomics of rhizobia isolated from Phaseolus vulgaris in China.</title>
        <authorList>
            <person name="Tong W."/>
        </authorList>
    </citation>
    <scope>NUCLEOTIDE SEQUENCE [LARGE SCALE GENOMIC DNA]</scope>
    <source>
        <strain evidence="2 3">PCH1</strain>
    </source>
</reference>
<dbReference type="Proteomes" id="UP000220353">
    <property type="component" value="Unassembled WGS sequence"/>
</dbReference>
<protein>
    <submittedName>
        <fullName evidence="2">Uncharacterized protein</fullName>
    </submittedName>
</protein>
<dbReference type="RefSeq" id="WP_097587626.1">
    <property type="nucleotide sequence ID" value="NZ_NWTC01000027.1"/>
</dbReference>
<evidence type="ECO:0000313" key="3">
    <source>
        <dbReference type="Proteomes" id="UP000220353"/>
    </source>
</evidence>
<organism evidence="2 3">
    <name type="scientific">Rhizobium fredii</name>
    <name type="common">Sinorhizobium fredii</name>
    <dbReference type="NCBI Taxonomy" id="380"/>
    <lineage>
        <taxon>Bacteria</taxon>
        <taxon>Pseudomonadati</taxon>
        <taxon>Pseudomonadota</taxon>
        <taxon>Alphaproteobacteria</taxon>
        <taxon>Hyphomicrobiales</taxon>
        <taxon>Rhizobiaceae</taxon>
        <taxon>Sinorhizobium/Ensifer group</taxon>
        <taxon>Sinorhizobium</taxon>
    </lineage>
</organism>
<feature type="region of interest" description="Disordered" evidence="1">
    <location>
        <begin position="1"/>
        <end position="65"/>
    </location>
</feature>